<dbReference type="PANTHER" id="PTHR38340">
    <property type="entry name" value="S-LAYER PROTEIN"/>
    <property type="match status" value="1"/>
</dbReference>
<dbReference type="InterPro" id="IPR011049">
    <property type="entry name" value="Serralysin-like_metalloprot_C"/>
</dbReference>
<protein>
    <recommendedName>
        <fullName evidence="6">Calcium-binding protein</fullName>
    </recommendedName>
</protein>
<keyword evidence="2" id="KW-0964">Secreted</keyword>
<keyword evidence="5" id="KW-1185">Reference proteome</keyword>
<comment type="subcellular location">
    <subcellularLocation>
        <location evidence="1">Secreted</location>
    </subcellularLocation>
</comment>
<dbReference type="PRINTS" id="PR00313">
    <property type="entry name" value="CABNDNGRPT"/>
</dbReference>
<dbReference type="Gene3D" id="2.150.10.10">
    <property type="entry name" value="Serralysin-like metalloprotease, C-terminal"/>
    <property type="match status" value="3"/>
</dbReference>
<dbReference type="KEGG" id="srhi:H9L12_07660"/>
<feature type="compositionally biased region" description="Low complexity" evidence="3">
    <location>
        <begin position="172"/>
        <end position="191"/>
    </location>
</feature>
<dbReference type="PROSITE" id="PS00330">
    <property type="entry name" value="HEMOLYSIN_CALCIUM"/>
    <property type="match status" value="5"/>
</dbReference>
<evidence type="ECO:0000313" key="4">
    <source>
        <dbReference type="EMBL" id="QNN66231.1"/>
    </source>
</evidence>
<dbReference type="EMBL" id="CP060717">
    <property type="protein sequence ID" value="QNN66231.1"/>
    <property type="molecule type" value="Genomic_DNA"/>
</dbReference>
<evidence type="ECO:0000256" key="3">
    <source>
        <dbReference type="SAM" id="MobiDB-lite"/>
    </source>
</evidence>
<organism evidence="4 5">
    <name type="scientific">Sphingomonas rhizophila</name>
    <dbReference type="NCBI Taxonomy" id="2071607"/>
    <lineage>
        <taxon>Bacteria</taxon>
        <taxon>Pseudomonadati</taxon>
        <taxon>Pseudomonadota</taxon>
        <taxon>Alphaproteobacteria</taxon>
        <taxon>Sphingomonadales</taxon>
        <taxon>Sphingomonadaceae</taxon>
        <taxon>Sphingomonas</taxon>
    </lineage>
</organism>
<dbReference type="Pfam" id="PF00353">
    <property type="entry name" value="HemolysinCabind"/>
    <property type="match status" value="3"/>
</dbReference>
<dbReference type="PANTHER" id="PTHR38340:SF1">
    <property type="entry name" value="S-LAYER PROTEIN"/>
    <property type="match status" value="1"/>
</dbReference>
<evidence type="ECO:0000256" key="1">
    <source>
        <dbReference type="ARBA" id="ARBA00004613"/>
    </source>
</evidence>
<dbReference type="InterPro" id="IPR050557">
    <property type="entry name" value="RTX_toxin/Mannuronan_C5-epim"/>
</dbReference>
<dbReference type="GO" id="GO:0005509">
    <property type="term" value="F:calcium ion binding"/>
    <property type="evidence" value="ECO:0007669"/>
    <property type="project" value="InterPro"/>
</dbReference>
<reference evidence="4 5" key="1">
    <citation type="submission" date="2020-08" db="EMBL/GenBank/DDBJ databases">
        <title>Genome sequence of Sphingomonas rhizophila KACC 19189T.</title>
        <authorList>
            <person name="Hyun D.-W."/>
            <person name="Bae J.-W."/>
        </authorList>
    </citation>
    <scope>NUCLEOTIDE SEQUENCE [LARGE SCALE GENOMIC DNA]</scope>
    <source>
        <strain evidence="4 5">KACC 19189</strain>
    </source>
</reference>
<feature type="region of interest" description="Disordered" evidence="3">
    <location>
        <begin position="170"/>
        <end position="207"/>
    </location>
</feature>
<evidence type="ECO:0000256" key="2">
    <source>
        <dbReference type="ARBA" id="ARBA00022525"/>
    </source>
</evidence>
<evidence type="ECO:0000313" key="5">
    <source>
        <dbReference type="Proteomes" id="UP000515955"/>
    </source>
</evidence>
<dbReference type="AlphaFoldDB" id="A0A7G9SEF6"/>
<evidence type="ECO:0008006" key="6">
    <source>
        <dbReference type="Google" id="ProtNLM"/>
    </source>
</evidence>
<dbReference type="InterPro" id="IPR001343">
    <property type="entry name" value="Hemolysn_Ca-bd"/>
</dbReference>
<dbReference type="SUPFAM" id="SSF51120">
    <property type="entry name" value="beta-Roll"/>
    <property type="match status" value="2"/>
</dbReference>
<sequence length="232" mass="22853">MYGLAGNDTIVGNAGNDTLDGGAGVDTLIGGVGNDIYGVDDAGDSVTELAGEGADRVDSSISYTLGANLENLTLLGSAAIDGTGNELANVIKGNAGANILSGNGGNDKLYGGAGDDQLHGGDGVDWLEGGTGRDELSGGAGGDRFVFRTGDLQGGTVGTIDVIGDFVRGKATRSASTSPTRTRPSPARKTSFSSELAPSPASPGNCATNRAVATASSGPIRTAMVSPILACS</sequence>
<dbReference type="Proteomes" id="UP000515955">
    <property type="component" value="Chromosome"/>
</dbReference>
<accession>A0A7G9SEF6</accession>
<proteinExistence type="predicted"/>
<name>A0A7G9SEF6_9SPHN</name>
<dbReference type="InterPro" id="IPR018511">
    <property type="entry name" value="Hemolysin-typ_Ca-bd_CS"/>
</dbReference>
<gene>
    <name evidence="4" type="ORF">H9L12_07660</name>
</gene>
<dbReference type="GO" id="GO:0005576">
    <property type="term" value="C:extracellular region"/>
    <property type="evidence" value="ECO:0007669"/>
    <property type="project" value="UniProtKB-SubCell"/>
</dbReference>